<protein>
    <submittedName>
        <fullName evidence="1">Uncharacterized protein</fullName>
    </submittedName>
</protein>
<reference evidence="1" key="1">
    <citation type="submission" date="2014-09" db="EMBL/GenBank/DDBJ databases">
        <authorList>
            <person name="Magalhaes I.L.F."/>
            <person name="Oliveira U."/>
            <person name="Santos F.R."/>
            <person name="Vidigal T.H.D.A."/>
            <person name="Brescovit A.D."/>
            <person name="Santos A.J."/>
        </authorList>
    </citation>
    <scope>NUCLEOTIDE SEQUENCE</scope>
    <source>
        <tissue evidence="1">Shoot tissue taken approximately 20 cm above the soil surface</tissue>
    </source>
</reference>
<name>A0A0A9H201_ARUDO</name>
<dbReference type="AlphaFoldDB" id="A0A0A9H201"/>
<accession>A0A0A9H201</accession>
<evidence type="ECO:0000313" key="1">
    <source>
        <dbReference type="EMBL" id="JAE29824.1"/>
    </source>
</evidence>
<sequence length="24" mass="2752">MLLSFPLNSSYSFVSKLNLYNNLS</sequence>
<proteinExistence type="predicted"/>
<organism evidence="1">
    <name type="scientific">Arundo donax</name>
    <name type="common">Giant reed</name>
    <name type="synonym">Donax arundinaceus</name>
    <dbReference type="NCBI Taxonomy" id="35708"/>
    <lineage>
        <taxon>Eukaryota</taxon>
        <taxon>Viridiplantae</taxon>
        <taxon>Streptophyta</taxon>
        <taxon>Embryophyta</taxon>
        <taxon>Tracheophyta</taxon>
        <taxon>Spermatophyta</taxon>
        <taxon>Magnoliopsida</taxon>
        <taxon>Liliopsida</taxon>
        <taxon>Poales</taxon>
        <taxon>Poaceae</taxon>
        <taxon>PACMAD clade</taxon>
        <taxon>Arundinoideae</taxon>
        <taxon>Arundineae</taxon>
        <taxon>Arundo</taxon>
    </lineage>
</organism>
<reference evidence="1" key="2">
    <citation type="journal article" date="2015" name="Data Brief">
        <title>Shoot transcriptome of the giant reed, Arundo donax.</title>
        <authorList>
            <person name="Barrero R.A."/>
            <person name="Guerrero F.D."/>
            <person name="Moolhuijzen P."/>
            <person name="Goolsby J.A."/>
            <person name="Tidwell J."/>
            <person name="Bellgard S.E."/>
            <person name="Bellgard M.I."/>
        </authorList>
    </citation>
    <scope>NUCLEOTIDE SEQUENCE</scope>
    <source>
        <tissue evidence="1">Shoot tissue taken approximately 20 cm above the soil surface</tissue>
    </source>
</reference>
<dbReference type="EMBL" id="GBRH01168072">
    <property type="protein sequence ID" value="JAE29824.1"/>
    <property type="molecule type" value="Transcribed_RNA"/>
</dbReference>